<dbReference type="SMART" id="SM00732">
    <property type="entry name" value="YqgFc"/>
    <property type="match status" value="1"/>
</dbReference>
<feature type="domain" description="YqgF/RNase H-like" evidence="6">
    <location>
        <begin position="1"/>
        <end position="98"/>
    </location>
</feature>
<keyword evidence="2 5" id="KW-0690">Ribosome biogenesis</keyword>
<comment type="function">
    <text evidence="5">Could be a nuclease involved in processing of the 5'-end of pre-16S rRNA.</text>
</comment>
<protein>
    <recommendedName>
        <fullName evidence="5">Putative pre-16S rRNA nuclease</fullName>
        <ecNumber evidence="5">3.1.-.-</ecNumber>
    </recommendedName>
</protein>
<dbReference type="EC" id="3.1.-.-" evidence="5"/>
<dbReference type="CDD" id="cd16964">
    <property type="entry name" value="YqgF"/>
    <property type="match status" value="1"/>
</dbReference>
<evidence type="ECO:0000256" key="3">
    <source>
        <dbReference type="ARBA" id="ARBA00022722"/>
    </source>
</evidence>
<accession>A0A919Q3N0</accession>
<dbReference type="Pfam" id="PF03652">
    <property type="entry name" value="RuvX"/>
    <property type="match status" value="1"/>
</dbReference>
<dbReference type="GO" id="GO:0004518">
    <property type="term" value="F:nuclease activity"/>
    <property type="evidence" value="ECO:0007669"/>
    <property type="project" value="UniProtKB-KW"/>
</dbReference>
<dbReference type="InterPro" id="IPR006641">
    <property type="entry name" value="YqgF/RNaseH-like_dom"/>
</dbReference>
<comment type="caution">
    <text evidence="7">The sequence shown here is derived from an EMBL/GenBank/DDBJ whole genome shotgun (WGS) entry which is preliminary data.</text>
</comment>
<dbReference type="GO" id="GO:0016788">
    <property type="term" value="F:hydrolase activity, acting on ester bonds"/>
    <property type="evidence" value="ECO:0007669"/>
    <property type="project" value="UniProtKB-UniRule"/>
</dbReference>
<name>A0A919Q3N0_9MICO</name>
<keyword evidence="1 5" id="KW-0963">Cytoplasm</keyword>
<dbReference type="EMBL" id="BONR01000002">
    <property type="protein sequence ID" value="GIG54632.1"/>
    <property type="molecule type" value="Genomic_DNA"/>
</dbReference>
<gene>
    <name evidence="7" type="ORF">Dac01nite_13840</name>
</gene>
<comment type="similarity">
    <text evidence="5">Belongs to the YqgF HJR family.</text>
</comment>
<keyword evidence="8" id="KW-1185">Reference proteome</keyword>
<dbReference type="HAMAP" id="MF_00651">
    <property type="entry name" value="Nuclease_YqgF"/>
    <property type="match status" value="1"/>
</dbReference>
<dbReference type="GO" id="GO:0000967">
    <property type="term" value="P:rRNA 5'-end processing"/>
    <property type="evidence" value="ECO:0007669"/>
    <property type="project" value="UniProtKB-UniRule"/>
</dbReference>
<sequence>MRLAVDVGTVRIGVAASDPEGVLAFPVTTVPRGDGDVDQVVEIVRERGATRVFVGLPRKLSGKDGDSAAMAHAFAAQLSERCDAVVRLVDERFSTATAQHAMRQAGRSSRQQRQVIDQAAAVVILESALDIERQGNLDRVTYEPIPEGNDD</sequence>
<dbReference type="GO" id="GO:0005829">
    <property type="term" value="C:cytosol"/>
    <property type="evidence" value="ECO:0007669"/>
    <property type="project" value="TreeGrafter"/>
</dbReference>
<proteinExistence type="inferred from homology"/>
<dbReference type="PANTHER" id="PTHR33317">
    <property type="entry name" value="POLYNUCLEOTIDYL TRANSFERASE, RIBONUCLEASE H-LIKE SUPERFAMILY PROTEIN"/>
    <property type="match status" value="1"/>
</dbReference>
<dbReference type="SUPFAM" id="SSF53098">
    <property type="entry name" value="Ribonuclease H-like"/>
    <property type="match status" value="1"/>
</dbReference>
<keyword evidence="4 5" id="KW-0378">Hydrolase</keyword>
<dbReference type="InterPro" id="IPR012337">
    <property type="entry name" value="RNaseH-like_sf"/>
</dbReference>
<organism evidence="7 8">
    <name type="scientific">Demequina activiva</name>
    <dbReference type="NCBI Taxonomy" id="1582364"/>
    <lineage>
        <taxon>Bacteria</taxon>
        <taxon>Bacillati</taxon>
        <taxon>Actinomycetota</taxon>
        <taxon>Actinomycetes</taxon>
        <taxon>Micrococcales</taxon>
        <taxon>Demequinaceae</taxon>
        <taxon>Demequina</taxon>
    </lineage>
</organism>
<keyword evidence="3 5" id="KW-0540">Nuclease</keyword>
<dbReference type="NCBIfam" id="TIGR00250">
    <property type="entry name" value="RNAse_H_YqgF"/>
    <property type="match status" value="1"/>
</dbReference>
<reference evidence="7" key="1">
    <citation type="submission" date="2021-01" db="EMBL/GenBank/DDBJ databases">
        <title>Whole genome shotgun sequence of Demequina activiva NBRC 110675.</title>
        <authorList>
            <person name="Komaki H."/>
            <person name="Tamura T."/>
        </authorList>
    </citation>
    <scope>NUCLEOTIDE SEQUENCE</scope>
    <source>
        <strain evidence="7">NBRC 110675</strain>
    </source>
</reference>
<dbReference type="InterPro" id="IPR005227">
    <property type="entry name" value="YqgF"/>
</dbReference>
<dbReference type="Proteomes" id="UP000652354">
    <property type="component" value="Unassembled WGS sequence"/>
</dbReference>
<evidence type="ECO:0000256" key="1">
    <source>
        <dbReference type="ARBA" id="ARBA00022490"/>
    </source>
</evidence>
<evidence type="ECO:0000256" key="5">
    <source>
        <dbReference type="HAMAP-Rule" id="MF_00651"/>
    </source>
</evidence>
<comment type="subcellular location">
    <subcellularLocation>
        <location evidence="5">Cytoplasm</location>
    </subcellularLocation>
</comment>
<evidence type="ECO:0000259" key="6">
    <source>
        <dbReference type="SMART" id="SM00732"/>
    </source>
</evidence>
<dbReference type="PANTHER" id="PTHR33317:SF4">
    <property type="entry name" value="POLYNUCLEOTIDYL TRANSFERASE, RIBONUCLEASE H-LIKE SUPERFAMILY PROTEIN"/>
    <property type="match status" value="1"/>
</dbReference>
<dbReference type="Gene3D" id="3.30.420.140">
    <property type="entry name" value="YqgF/RNase H-like domain"/>
    <property type="match status" value="1"/>
</dbReference>
<evidence type="ECO:0000256" key="2">
    <source>
        <dbReference type="ARBA" id="ARBA00022517"/>
    </source>
</evidence>
<evidence type="ECO:0000313" key="7">
    <source>
        <dbReference type="EMBL" id="GIG54632.1"/>
    </source>
</evidence>
<dbReference type="RefSeq" id="WP_239066558.1">
    <property type="nucleotide sequence ID" value="NZ_BONR01000002.1"/>
</dbReference>
<evidence type="ECO:0000256" key="4">
    <source>
        <dbReference type="ARBA" id="ARBA00022801"/>
    </source>
</evidence>
<dbReference type="AlphaFoldDB" id="A0A919Q3N0"/>
<evidence type="ECO:0000313" key="8">
    <source>
        <dbReference type="Proteomes" id="UP000652354"/>
    </source>
</evidence>
<dbReference type="InterPro" id="IPR037027">
    <property type="entry name" value="YqgF/RNaseH-like_dom_sf"/>
</dbReference>